<evidence type="ECO:0000259" key="3">
    <source>
        <dbReference type="Pfam" id="PF11774"/>
    </source>
</evidence>
<reference evidence="5 6" key="1">
    <citation type="submission" date="2019-03" db="EMBL/GenBank/DDBJ databases">
        <title>Genomic Encyclopedia of Type Strains, Phase IV (KMG-IV): sequencing the most valuable type-strain genomes for metagenomic binning, comparative biology and taxonomic classification.</title>
        <authorList>
            <person name="Goeker M."/>
        </authorList>
    </citation>
    <scope>NUCLEOTIDE SEQUENCE [LARGE SCALE GENOMIC DNA]</scope>
    <source>
        <strain evidence="5 6">DSM 44496</strain>
    </source>
</reference>
<dbReference type="Gene3D" id="3.30.60.230">
    <property type="entry name" value="Lsr2, dimerization domain"/>
    <property type="match status" value="1"/>
</dbReference>
<keyword evidence="6" id="KW-1185">Reference proteome</keyword>
<dbReference type="Pfam" id="PF11774">
    <property type="entry name" value="Lsr2"/>
    <property type="match status" value="1"/>
</dbReference>
<dbReference type="GO" id="GO:0003677">
    <property type="term" value="F:DNA binding"/>
    <property type="evidence" value="ECO:0007669"/>
    <property type="project" value="UniProtKB-KW"/>
</dbReference>
<evidence type="ECO:0000256" key="1">
    <source>
        <dbReference type="ARBA" id="ARBA00023125"/>
    </source>
</evidence>
<evidence type="ECO:0000313" key="5">
    <source>
        <dbReference type="EMBL" id="TDP31925.1"/>
    </source>
</evidence>
<feature type="domain" description="Lsr2 dimerization" evidence="3">
    <location>
        <begin position="1"/>
        <end position="59"/>
    </location>
</feature>
<dbReference type="EMBL" id="SNXK01000007">
    <property type="protein sequence ID" value="TDP31925.1"/>
    <property type="molecule type" value="Genomic_DNA"/>
</dbReference>
<accession>A0A4R6P3N8</accession>
<sequence>MARKVVVTLVDDFDGTSAAEETVIFGIDGHTYEIDLSETNATKLRNTFEQWIPYARRTGRAKTSNARRHATATPAAQTGRRTDLAAIRAWAIANGHTVSTRGRIAAEIIAAYDEASA</sequence>
<evidence type="ECO:0000313" key="6">
    <source>
        <dbReference type="Proteomes" id="UP000295087"/>
    </source>
</evidence>
<gene>
    <name evidence="5" type="ORF">DFR75_107150</name>
</gene>
<dbReference type="InterPro" id="IPR024412">
    <property type="entry name" value="Lsr2_dim_dom"/>
</dbReference>
<feature type="domain" description="Lsr2 DNA-binding" evidence="4">
    <location>
        <begin position="80"/>
        <end position="115"/>
    </location>
</feature>
<dbReference type="InterPro" id="IPR036625">
    <property type="entry name" value="E3-bd_dom_sf"/>
</dbReference>
<comment type="caution">
    <text evidence="5">The sequence shown here is derived from an EMBL/GenBank/DDBJ whole genome shotgun (WGS) entry which is preliminary data.</text>
</comment>
<dbReference type="Proteomes" id="UP000295087">
    <property type="component" value="Unassembled WGS sequence"/>
</dbReference>
<keyword evidence="1" id="KW-0238">DNA-binding</keyword>
<dbReference type="Pfam" id="PF23359">
    <property type="entry name" value="Lsr2_DNA-bd"/>
    <property type="match status" value="1"/>
</dbReference>
<protein>
    <submittedName>
        <fullName evidence="5">Lsr2 protein</fullName>
    </submittedName>
</protein>
<dbReference type="InterPro" id="IPR042261">
    <property type="entry name" value="Lsr2-like_dimerization"/>
</dbReference>
<dbReference type="GO" id="GO:0016746">
    <property type="term" value="F:acyltransferase activity"/>
    <property type="evidence" value="ECO:0007669"/>
    <property type="project" value="InterPro"/>
</dbReference>
<dbReference type="RefSeq" id="WP_067487667.1">
    <property type="nucleotide sequence ID" value="NZ_JBHXPO010000001.1"/>
</dbReference>
<organism evidence="5 6">
    <name type="scientific">Nocardia ignorata</name>
    <dbReference type="NCBI Taxonomy" id="145285"/>
    <lineage>
        <taxon>Bacteria</taxon>
        <taxon>Bacillati</taxon>
        <taxon>Actinomycetota</taxon>
        <taxon>Actinomycetes</taxon>
        <taxon>Mycobacteriales</taxon>
        <taxon>Nocardiaceae</taxon>
        <taxon>Nocardia</taxon>
    </lineage>
</organism>
<feature type="region of interest" description="Disordered" evidence="2">
    <location>
        <begin position="59"/>
        <end position="78"/>
    </location>
</feature>
<name>A0A4R6P3N8_NOCIG</name>
<feature type="compositionally biased region" description="Basic residues" evidence="2">
    <location>
        <begin position="59"/>
        <end position="70"/>
    </location>
</feature>
<proteinExistence type="predicted"/>
<dbReference type="InterPro" id="IPR055370">
    <property type="entry name" value="Lsr2_DNA-bd"/>
</dbReference>
<dbReference type="Gene3D" id="4.10.320.10">
    <property type="entry name" value="E3-binding domain"/>
    <property type="match status" value="1"/>
</dbReference>
<evidence type="ECO:0000259" key="4">
    <source>
        <dbReference type="Pfam" id="PF23359"/>
    </source>
</evidence>
<dbReference type="AlphaFoldDB" id="A0A4R6P3N8"/>
<evidence type="ECO:0000256" key="2">
    <source>
        <dbReference type="SAM" id="MobiDB-lite"/>
    </source>
</evidence>